<accession>A0A9P6B0N7</accession>
<feature type="domain" description="Protein kinase" evidence="9">
    <location>
        <begin position="51"/>
        <end position="395"/>
    </location>
</feature>
<comment type="caution">
    <text evidence="10">The sequence shown here is derived from an EMBL/GenBank/DDBJ whole genome shotgun (WGS) entry which is preliminary data.</text>
</comment>
<dbReference type="Proteomes" id="UP000886523">
    <property type="component" value="Unassembled WGS sequence"/>
</dbReference>
<dbReference type="Pfam" id="PF00069">
    <property type="entry name" value="Pkinase"/>
    <property type="match status" value="2"/>
</dbReference>
<protein>
    <recommendedName>
        <fullName evidence="1">non-specific serine/threonine protein kinase</fullName>
        <ecNumber evidence="1">2.7.11.1</ecNumber>
    </recommendedName>
</protein>
<keyword evidence="3" id="KW-0808">Transferase</keyword>
<evidence type="ECO:0000313" key="11">
    <source>
        <dbReference type="Proteomes" id="UP000886523"/>
    </source>
</evidence>
<dbReference type="EC" id="2.7.11.1" evidence="1"/>
<dbReference type="SMART" id="SM00220">
    <property type="entry name" value="S_TKc"/>
    <property type="match status" value="1"/>
</dbReference>
<dbReference type="Gene3D" id="1.10.510.10">
    <property type="entry name" value="Transferase(Phosphotransferase) domain 1"/>
    <property type="match status" value="1"/>
</dbReference>
<dbReference type="GO" id="GO:0004674">
    <property type="term" value="F:protein serine/threonine kinase activity"/>
    <property type="evidence" value="ECO:0007669"/>
    <property type="project" value="UniProtKB-KW"/>
</dbReference>
<proteinExistence type="predicted"/>
<sequence length="418" mass="46255">MPLYSRFQALSSVWCSAGAPTFPEEPLLKTLEQGAGFFPAQPGLVLGDGKYRILRKLGWGEDSSVWLADALQFTPKDYFAVKILTAKATHSHHAGYRHELELLDSIKAVRFNFLPRLRDNFGLSGPHGQHLCLVMDLHGTSVQALRVSTPTQTLAVHSVKTIIALLLEGFAELHDKGIVHTDVKADNILFEVDVEKAIIGPSEPLAIEGTFELKGQSYPILRSQPIAPPVRWDDDCLTTESWSISLIDLGHGLRPGKDPLPITVSPPELRPPEMILGAGYDTKLDIWALGCLTFELLTGVYEDDHLAKMHELTGDSFSTSFLKRATRSKDYFMPDGTFARIPDLTPTPIETILQQYSVLLLEEDLKPAADFIRACTRIDPEERPSADTLIGHEWMRGALACDGWRDVNALLGSKAEHS</sequence>
<evidence type="ECO:0000256" key="8">
    <source>
        <dbReference type="ARBA" id="ARBA00048679"/>
    </source>
</evidence>
<dbReference type="PANTHER" id="PTHR47634">
    <property type="entry name" value="PROTEIN KINASE DOMAIN-CONTAINING PROTEIN-RELATED"/>
    <property type="match status" value="1"/>
</dbReference>
<evidence type="ECO:0000256" key="6">
    <source>
        <dbReference type="ARBA" id="ARBA00022840"/>
    </source>
</evidence>
<dbReference type="EMBL" id="MU128956">
    <property type="protein sequence ID" value="KAF9514830.1"/>
    <property type="molecule type" value="Genomic_DNA"/>
</dbReference>
<keyword evidence="2" id="KW-0723">Serine/threonine-protein kinase</keyword>
<evidence type="ECO:0000256" key="1">
    <source>
        <dbReference type="ARBA" id="ARBA00012513"/>
    </source>
</evidence>
<dbReference type="GO" id="GO:0005524">
    <property type="term" value="F:ATP binding"/>
    <property type="evidence" value="ECO:0007669"/>
    <property type="project" value="UniProtKB-KW"/>
</dbReference>
<name>A0A9P6B0N7_9AGAM</name>
<evidence type="ECO:0000259" key="9">
    <source>
        <dbReference type="PROSITE" id="PS50011"/>
    </source>
</evidence>
<evidence type="ECO:0000256" key="5">
    <source>
        <dbReference type="ARBA" id="ARBA00022777"/>
    </source>
</evidence>
<keyword evidence="11" id="KW-1185">Reference proteome</keyword>
<dbReference type="Gene3D" id="3.30.200.20">
    <property type="entry name" value="Phosphorylase Kinase, domain 1"/>
    <property type="match status" value="1"/>
</dbReference>
<dbReference type="InterPro" id="IPR008271">
    <property type="entry name" value="Ser/Thr_kinase_AS"/>
</dbReference>
<dbReference type="InterPro" id="IPR051334">
    <property type="entry name" value="SRPK"/>
</dbReference>
<dbReference type="PANTHER" id="PTHR47634:SF9">
    <property type="entry name" value="PROTEIN KINASE DOMAIN-CONTAINING PROTEIN-RELATED"/>
    <property type="match status" value="1"/>
</dbReference>
<comment type="catalytic activity">
    <reaction evidence="8">
        <text>L-seryl-[protein] + ATP = O-phospho-L-seryl-[protein] + ADP + H(+)</text>
        <dbReference type="Rhea" id="RHEA:17989"/>
        <dbReference type="Rhea" id="RHEA-COMP:9863"/>
        <dbReference type="Rhea" id="RHEA-COMP:11604"/>
        <dbReference type="ChEBI" id="CHEBI:15378"/>
        <dbReference type="ChEBI" id="CHEBI:29999"/>
        <dbReference type="ChEBI" id="CHEBI:30616"/>
        <dbReference type="ChEBI" id="CHEBI:83421"/>
        <dbReference type="ChEBI" id="CHEBI:456216"/>
        <dbReference type="EC" id="2.7.11.1"/>
    </reaction>
</comment>
<evidence type="ECO:0000313" key="10">
    <source>
        <dbReference type="EMBL" id="KAF9514830.1"/>
    </source>
</evidence>
<dbReference type="InterPro" id="IPR000719">
    <property type="entry name" value="Prot_kinase_dom"/>
</dbReference>
<dbReference type="PROSITE" id="PS50011">
    <property type="entry name" value="PROTEIN_KINASE_DOM"/>
    <property type="match status" value="1"/>
</dbReference>
<dbReference type="GO" id="GO:0000245">
    <property type="term" value="P:spliceosomal complex assembly"/>
    <property type="evidence" value="ECO:0007669"/>
    <property type="project" value="TreeGrafter"/>
</dbReference>
<comment type="catalytic activity">
    <reaction evidence="7">
        <text>L-threonyl-[protein] + ATP = O-phospho-L-threonyl-[protein] + ADP + H(+)</text>
        <dbReference type="Rhea" id="RHEA:46608"/>
        <dbReference type="Rhea" id="RHEA-COMP:11060"/>
        <dbReference type="Rhea" id="RHEA-COMP:11605"/>
        <dbReference type="ChEBI" id="CHEBI:15378"/>
        <dbReference type="ChEBI" id="CHEBI:30013"/>
        <dbReference type="ChEBI" id="CHEBI:30616"/>
        <dbReference type="ChEBI" id="CHEBI:61977"/>
        <dbReference type="ChEBI" id="CHEBI:456216"/>
        <dbReference type="EC" id="2.7.11.1"/>
    </reaction>
</comment>
<dbReference type="OrthoDB" id="5979581at2759"/>
<dbReference type="AlphaFoldDB" id="A0A9P6B0N7"/>
<organism evidence="10 11">
    <name type="scientific">Hydnum rufescens UP504</name>
    <dbReference type="NCBI Taxonomy" id="1448309"/>
    <lineage>
        <taxon>Eukaryota</taxon>
        <taxon>Fungi</taxon>
        <taxon>Dikarya</taxon>
        <taxon>Basidiomycota</taxon>
        <taxon>Agaricomycotina</taxon>
        <taxon>Agaricomycetes</taxon>
        <taxon>Cantharellales</taxon>
        <taxon>Hydnaceae</taxon>
        <taxon>Hydnum</taxon>
    </lineage>
</organism>
<reference evidence="10" key="1">
    <citation type="journal article" date="2020" name="Nat. Commun.">
        <title>Large-scale genome sequencing of mycorrhizal fungi provides insights into the early evolution of symbiotic traits.</title>
        <authorList>
            <person name="Miyauchi S."/>
            <person name="Kiss E."/>
            <person name="Kuo A."/>
            <person name="Drula E."/>
            <person name="Kohler A."/>
            <person name="Sanchez-Garcia M."/>
            <person name="Morin E."/>
            <person name="Andreopoulos B."/>
            <person name="Barry K.W."/>
            <person name="Bonito G."/>
            <person name="Buee M."/>
            <person name="Carver A."/>
            <person name="Chen C."/>
            <person name="Cichocki N."/>
            <person name="Clum A."/>
            <person name="Culley D."/>
            <person name="Crous P.W."/>
            <person name="Fauchery L."/>
            <person name="Girlanda M."/>
            <person name="Hayes R.D."/>
            <person name="Keri Z."/>
            <person name="LaButti K."/>
            <person name="Lipzen A."/>
            <person name="Lombard V."/>
            <person name="Magnuson J."/>
            <person name="Maillard F."/>
            <person name="Murat C."/>
            <person name="Nolan M."/>
            <person name="Ohm R.A."/>
            <person name="Pangilinan J."/>
            <person name="Pereira M.F."/>
            <person name="Perotto S."/>
            <person name="Peter M."/>
            <person name="Pfister S."/>
            <person name="Riley R."/>
            <person name="Sitrit Y."/>
            <person name="Stielow J.B."/>
            <person name="Szollosi G."/>
            <person name="Zifcakova L."/>
            <person name="Stursova M."/>
            <person name="Spatafora J.W."/>
            <person name="Tedersoo L."/>
            <person name="Vaario L.M."/>
            <person name="Yamada A."/>
            <person name="Yan M."/>
            <person name="Wang P."/>
            <person name="Xu J."/>
            <person name="Bruns T."/>
            <person name="Baldrian P."/>
            <person name="Vilgalys R."/>
            <person name="Dunand C."/>
            <person name="Henrissat B."/>
            <person name="Grigoriev I.V."/>
            <person name="Hibbett D."/>
            <person name="Nagy L.G."/>
            <person name="Martin F.M."/>
        </authorList>
    </citation>
    <scope>NUCLEOTIDE SEQUENCE</scope>
    <source>
        <strain evidence="10">UP504</strain>
    </source>
</reference>
<dbReference type="InterPro" id="IPR011009">
    <property type="entry name" value="Kinase-like_dom_sf"/>
</dbReference>
<keyword evidence="6" id="KW-0067">ATP-binding</keyword>
<gene>
    <name evidence="10" type="ORF">BS47DRAFT_1342586</name>
</gene>
<keyword evidence="5" id="KW-0418">Kinase</keyword>
<evidence type="ECO:0000256" key="7">
    <source>
        <dbReference type="ARBA" id="ARBA00047899"/>
    </source>
</evidence>
<dbReference type="PROSITE" id="PS00108">
    <property type="entry name" value="PROTEIN_KINASE_ST"/>
    <property type="match status" value="1"/>
</dbReference>
<keyword evidence="4" id="KW-0547">Nucleotide-binding</keyword>
<dbReference type="GO" id="GO:0050684">
    <property type="term" value="P:regulation of mRNA processing"/>
    <property type="evidence" value="ECO:0007669"/>
    <property type="project" value="TreeGrafter"/>
</dbReference>
<evidence type="ECO:0000256" key="4">
    <source>
        <dbReference type="ARBA" id="ARBA00022741"/>
    </source>
</evidence>
<dbReference type="SUPFAM" id="SSF56112">
    <property type="entry name" value="Protein kinase-like (PK-like)"/>
    <property type="match status" value="1"/>
</dbReference>
<evidence type="ECO:0000256" key="3">
    <source>
        <dbReference type="ARBA" id="ARBA00022679"/>
    </source>
</evidence>
<evidence type="ECO:0000256" key="2">
    <source>
        <dbReference type="ARBA" id="ARBA00022527"/>
    </source>
</evidence>